<proteinExistence type="predicted"/>
<keyword evidence="2 4" id="KW-0863">Zinc-finger</keyword>
<evidence type="ECO:0000256" key="4">
    <source>
        <dbReference type="PROSITE-ProRule" id="PRU00175"/>
    </source>
</evidence>
<dbReference type="PROSITE" id="PS50089">
    <property type="entry name" value="ZF_RING_2"/>
    <property type="match status" value="2"/>
</dbReference>
<evidence type="ECO:0000313" key="7">
    <source>
        <dbReference type="EMBL" id="CAI9938650.1"/>
    </source>
</evidence>
<dbReference type="PANTHER" id="PTHR23327">
    <property type="entry name" value="RING FINGER PROTEIN 127"/>
    <property type="match status" value="1"/>
</dbReference>
<protein>
    <recommendedName>
        <fullName evidence="6">RING-type domain-containing protein</fullName>
    </recommendedName>
</protein>
<evidence type="ECO:0000256" key="5">
    <source>
        <dbReference type="SAM" id="MobiDB-lite"/>
    </source>
</evidence>
<dbReference type="Proteomes" id="UP001642409">
    <property type="component" value="Unassembled WGS sequence"/>
</dbReference>
<dbReference type="SMART" id="SM00184">
    <property type="entry name" value="RING"/>
    <property type="match status" value="3"/>
</dbReference>
<feature type="region of interest" description="Disordered" evidence="5">
    <location>
        <begin position="311"/>
        <end position="382"/>
    </location>
</feature>
<evidence type="ECO:0000256" key="2">
    <source>
        <dbReference type="ARBA" id="ARBA00022771"/>
    </source>
</evidence>
<evidence type="ECO:0000259" key="6">
    <source>
        <dbReference type="PROSITE" id="PS50089"/>
    </source>
</evidence>
<dbReference type="SUPFAM" id="SSF57850">
    <property type="entry name" value="RING/U-box"/>
    <property type="match status" value="2"/>
</dbReference>
<dbReference type="InterPro" id="IPR013083">
    <property type="entry name" value="Znf_RING/FYVE/PHD"/>
</dbReference>
<reference evidence="7" key="1">
    <citation type="submission" date="2023-06" db="EMBL/GenBank/DDBJ databases">
        <authorList>
            <person name="Kurt Z."/>
        </authorList>
    </citation>
    <scope>NUCLEOTIDE SEQUENCE</scope>
</reference>
<feature type="compositionally biased region" description="Basic and acidic residues" evidence="5">
    <location>
        <begin position="311"/>
        <end position="331"/>
    </location>
</feature>
<dbReference type="AlphaFoldDB" id="A0AA86U1Q4"/>
<feature type="compositionally biased region" description="Polar residues" evidence="5">
    <location>
        <begin position="368"/>
        <end position="377"/>
    </location>
</feature>
<keyword evidence="1" id="KW-0479">Metal-binding</keyword>
<dbReference type="EMBL" id="CAXDID020000070">
    <property type="protein sequence ID" value="CAL6014219.1"/>
    <property type="molecule type" value="Genomic_DNA"/>
</dbReference>
<reference evidence="8 9" key="2">
    <citation type="submission" date="2024-07" db="EMBL/GenBank/DDBJ databases">
        <authorList>
            <person name="Akdeniz Z."/>
        </authorList>
    </citation>
    <scope>NUCLEOTIDE SEQUENCE [LARGE SCALE GENOMIC DNA]</scope>
</reference>
<feature type="domain" description="RING-type" evidence="6">
    <location>
        <begin position="424"/>
        <end position="469"/>
    </location>
</feature>
<name>A0AA86U1Q4_9EUKA</name>
<evidence type="ECO:0000256" key="3">
    <source>
        <dbReference type="ARBA" id="ARBA00022833"/>
    </source>
</evidence>
<feature type="compositionally biased region" description="Basic and acidic residues" evidence="5">
    <location>
        <begin position="340"/>
        <end position="366"/>
    </location>
</feature>
<feature type="domain" description="RING-type" evidence="6">
    <location>
        <begin position="834"/>
        <end position="872"/>
    </location>
</feature>
<dbReference type="EMBL" id="CATOUU010000656">
    <property type="protein sequence ID" value="CAI9938650.1"/>
    <property type="molecule type" value="Genomic_DNA"/>
</dbReference>
<dbReference type="Gene3D" id="3.30.40.10">
    <property type="entry name" value="Zinc/RING finger domain, C3HC4 (zinc finger)"/>
    <property type="match status" value="2"/>
</dbReference>
<sequence>MTKIVQIISPDKFIFESILGQLNLHIQYKVVDFTNTITDQFIELGKQVNEGGIIIIYNCFVTEQNVKRYRQQQPINILCCDGFDGDEYFQLLSTHNIEYKHYQQDEIQDLVKYLLQQLKTLQKQQTEDLQIDLDEPAPVNQPAPDLVIDLDEPQAQSADFDEPQNQSIKQDFDEEVPVSQNGKFDFDGSFNDALKNKQQIEQRVEEIIKEDLEPVPKKVNSEQEIKHTTPKLPALHIEAVQANNNHPKSPVAQSVRSVFDDNDLIEEIKHINGQIDSVQVIANHQDLIAENARLRELTQTLFKKLAELEERKTRRAQRPVEEKEPVKEKPVQKKTTKSNVLKEKLPELKQKEEKEAEKATETKVENEQLSVSQLNSTKQHKTVTIRNPDPIQIEQIKRKMQVRLDKESVIFNNIPTQIPKKLICKICLEPFRQPITLPCGHSYCLRCLDLYERLQYHTSQGFDIEFSCPYTEYDNKKEKYVGCTCEYTEQPQIDTKLQKEVNTILNVDDQIQIGDFVYVFEEDFAQVIEIEKSNATLNHVLLATVKIVYSSNKIKTEIFNLTKLNPQYLFPCTRISVNDLCTQMKPSSQNDLDPDSYYHDIMKYTQIPKQYFTQDQNDLFKFEKFENGYFWLRNRENQLRKEVSLETYVSLKQYKNMYDENEANVCIGCGKVPNLQVQAQCGCKYCIYCYNKLLKNNQVCFHCSIPITQTTTIPIPNLETNVNFIEQEFICVHKGQLAFIVHHLGLNKVLLANQYQQTYIAQRDQVNPLDYTTFQLALRPREGDLCLTLKPLGFGIVFEGQIVTLNKKYSIIGQNILSKALRLVNITEQPENACQFCKMVIRRPVKLPCGHIVCRTCAGAASVARLTCFACNKSFNFNQVEIIDESTVDVGSLCCKKHSKVNSQGSTFAFVRNILDRSYEIAFSSVISKISAHDLQFIQIKDLVEVDECWVNSLCKITDGELKGMIGLVLNNEKGIFKVLTEIGSVVDGVKAIGVGLANQKNK</sequence>
<dbReference type="GO" id="GO:0008270">
    <property type="term" value="F:zinc ion binding"/>
    <property type="evidence" value="ECO:0007669"/>
    <property type="project" value="UniProtKB-KW"/>
</dbReference>
<keyword evidence="3" id="KW-0862">Zinc</keyword>
<dbReference type="InterPro" id="IPR017907">
    <property type="entry name" value="Znf_RING_CS"/>
</dbReference>
<dbReference type="PROSITE" id="PS00518">
    <property type="entry name" value="ZF_RING_1"/>
    <property type="match status" value="2"/>
</dbReference>
<evidence type="ECO:0000256" key="1">
    <source>
        <dbReference type="ARBA" id="ARBA00022723"/>
    </source>
</evidence>
<comment type="caution">
    <text evidence="7">The sequence shown here is derived from an EMBL/GenBank/DDBJ whole genome shotgun (WGS) entry which is preliminary data.</text>
</comment>
<evidence type="ECO:0000313" key="9">
    <source>
        <dbReference type="Proteomes" id="UP001642409"/>
    </source>
</evidence>
<dbReference type="InterPro" id="IPR001841">
    <property type="entry name" value="Znf_RING"/>
</dbReference>
<accession>A0AA86U1Q4</accession>
<organism evidence="7">
    <name type="scientific">Hexamita inflata</name>
    <dbReference type="NCBI Taxonomy" id="28002"/>
    <lineage>
        <taxon>Eukaryota</taxon>
        <taxon>Metamonada</taxon>
        <taxon>Diplomonadida</taxon>
        <taxon>Hexamitidae</taxon>
        <taxon>Hexamitinae</taxon>
        <taxon>Hexamita</taxon>
    </lineage>
</organism>
<gene>
    <name evidence="8" type="ORF">HINF_LOCUS24165</name>
    <name evidence="7" type="ORF">HINF_LOCUS26295</name>
</gene>
<dbReference type="InterPro" id="IPR027370">
    <property type="entry name" value="Znf-RING_euk"/>
</dbReference>
<evidence type="ECO:0000313" key="8">
    <source>
        <dbReference type="EMBL" id="CAL6014219.1"/>
    </source>
</evidence>
<keyword evidence="9" id="KW-1185">Reference proteome</keyword>
<dbReference type="Pfam" id="PF13445">
    <property type="entry name" value="zf-RING_UBOX"/>
    <property type="match status" value="2"/>
</dbReference>